<dbReference type="EMBL" id="CAADFC020000010">
    <property type="protein sequence ID" value="VIO70144.1"/>
    <property type="molecule type" value="Genomic_DNA"/>
</dbReference>
<dbReference type="AlphaFoldDB" id="A0A508T8H2"/>
<accession>A0A508T8H2</accession>
<dbReference type="RefSeq" id="WP_139860017.1">
    <property type="nucleotide sequence ID" value="NZ_CAADFC020000010.1"/>
</dbReference>
<evidence type="ECO:0000313" key="2">
    <source>
        <dbReference type="Proteomes" id="UP000328092"/>
    </source>
</evidence>
<gene>
    <name evidence="1" type="ORF">CI1B_29740</name>
</gene>
<comment type="caution">
    <text evidence="1">The sequence shown here is derived from an EMBL/GenBank/DDBJ whole genome shotgun (WGS) entry which is preliminary data.</text>
</comment>
<evidence type="ECO:0000313" key="1">
    <source>
        <dbReference type="EMBL" id="VIO70144.1"/>
    </source>
</evidence>
<proteinExistence type="predicted"/>
<dbReference type="OrthoDB" id="9895041at2"/>
<dbReference type="Proteomes" id="UP000328092">
    <property type="component" value="Unassembled WGS sequence"/>
</dbReference>
<name>A0A508T8H2_9BRAD</name>
<keyword evidence="2" id="KW-1185">Reference proteome</keyword>
<protein>
    <submittedName>
        <fullName evidence="1">Uncharacterized protein</fullName>
    </submittedName>
</protein>
<sequence length="176" mass="19620">MKDLKTRSANSPKTGLHRGTTGYAINFFRSDILVNLQLDLKRLEKSGIDEDVCRKIRELLSALVSAASAEPKGSFWGRAVHEVLRDYESTYREWNNVKGSDAQAAQKRDELLSRLQDLRHSIANVCRRNAHSLSEAHDLELITAINEALKEAIKAVPGTFSALTKSAERFAARALT</sequence>
<organism evidence="1 2">
    <name type="scientific">Bradyrhizobium ivorense</name>
    <dbReference type="NCBI Taxonomy" id="2511166"/>
    <lineage>
        <taxon>Bacteria</taxon>
        <taxon>Pseudomonadati</taxon>
        <taxon>Pseudomonadota</taxon>
        <taxon>Alphaproteobacteria</taxon>
        <taxon>Hyphomicrobiales</taxon>
        <taxon>Nitrobacteraceae</taxon>
        <taxon>Bradyrhizobium</taxon>
    </lineage>
</organism>
<reference evidence="1" key="1">
    <citation type="submission" date="2019-02" db="EMBL/GenBank/DDBJ databases">
        <authorList>
            <person name="Pothier F.J."/>
        </authorList>
    </citation>
    <scope>NUCLEOTIDE SEQUENCE</scope>
    <source>
        <strain evidence="1">CI-1B</strain>
    </source>
</reference>